<dbReference type="Proteomes" id="UP000233597">
    <property type="component" value="Unassembled WGS sequence"/>
</dbReference>
<organism evidence="1 2">
    <name type="scientific">Thalassospira marina</name>
    <dbReference type="NCBI Taxonomy" id="2048283"/>
    <lineage>
        <taxon>Bacteria</taxon>
        <taxon>Pseudomonadati</taxon>
        <taxon>Pseudomonadota</taxon>
        <taxon>Alphaproteobacteria</taxon>
        <taxon>Rhodospirillales</taxon>
        <taxon>Thalassospiraceae</taxon>
        <taxon>Thalassospira</taxon>
    </lineage>
</organism>
<sequence length="150" mass="16136">MAESPDRQPPAIVMPDRPMMADDWSDGLPVIYNQVAGCLNADPSPPARVVDAGQGNDGQIVIDMMGDSGTYFRCQTDPAGKSKPVLFRQEMPANLPGPVYTATPYPPPKSPQAGICYEHYPVTDHTGWQLGWLSYARAGDNCSTASIAKP</sequence>
<reference evidence="1 2" key="1">
    <citation type="submission" date="2017-09" db="EMBL/GenBank/DDBJ databases">
        <title>Biodiversity and function of Thalassospira species in the particle-attached aromatic-hydrocarbon-degrading consortia from the surface seawater of the South China Sea.</title>
        <authorList>
            <person name="Dong C."/>
            <person name="Liu R."/>
            <person name="Shao Z."/>
        </authorList>
    </citation>
    <scope>NUCLEOTIDE SEQUENCE [LARGE SCALE GENOMIC DNA]</scope>
    <source>
        <strain evidence="1 2">CSC1P2</strain>
    </source>
</reference>
<dbReference type="AlphaFoldDB" id="A0A2N3KQV0"/>
<evidence type="ECO:0000313" key="2">
    <source>
        <dbReference type="Proteomes" id="UP000233597"/>
    </source>
</evidence>
<comment type="caution">
    <text evidence="1">The sequence shown here is derived from an EMBL/GenBank/DDBJ whole genome shotgun (WGS) entry which is preliminary data.</text>
</comment>
<name>A0A2N3KQV0_9PROT</name>
<evidence type="ECO:0000313" key="1">
    <source>
        <dbReference type="EMBL" id="PKR52934.1"/>
    </source>
</evidence>
<gene>
    <name evidence="1" type="ORF">COO20_16690</name>
</gene>
<accession>A0A2N3KQV0</accession>
<dbReference type="EMBL" id="NWTK01000011">
    <property type="protein sequence ID" value="PKR52934.1"/>
    <property type="molecule type" value="Genomic_DNA"/>
</dbReference>
<proteinExistence type="predicted"/>
<protein>
    <submittedName>
        <fullName evidence="1">Uncharacterized protein</fullName>
    </submittedName>
</protein>